<name>A0AAW1H8H3_SAPOF</name>
<dbReference type="Proteomes" id="UP001443914">
    <property type="component" value="Unassembled WGS sequence"/>
</dbReference>
<evidence type="ECO:0000313" key="3">
    <source>
        <dbReference type="Proteomes" id="UP001443914"/>
    </source>
</evidence>
<feature type="compositionally biased region" description="Basic and acidic residues" evidence="1">
    <location>
        <begin position="1"/>
        <end position="12"/>
    </location>
</feature>
<dbReference type="AlphaFoldDB" id="A0AAW1H8H3"/>
<gene>
    <name evidence="2" type="ORF">RND81_12G094500</name>
</gene>
<evidence type="ECO:0000256" key="1">
    <source>
        <dbReference type="SAM" id="MobiDB-lite"/>
    </source>
</evidence>
<keyword evidence="3" id="KW-1185">Reference proteome</keyword>
<dbReference type="EMBL" id="JBDFQZ010000012">
    <property type="protein sequence ID" value="KAK9672343.1"/>
    <property type="molecule type" value="Genomic_DNA"/>
</dbReference>
<feature type="compositionally biased region" description="Basic residues" evidence="1">
    <location>
        <begin position="142"/>
        <end position="168"/>
    </location>
</feature>
<accession>A0AAW1H8H3</accession>
<feature type="region of interest" description="Disordered" evidence="1">
    <location>
        <begin position="132"/>
        <end position="168"/>
    </location>
</feature>
<proteinExistence type="predicted"/>
<feature type="region of interest" description="Disordered" evidence="1">
    <location>
        <begin position="1"/>
        <end position="114"/>
    </location>
</feature>
<evidence type="ECO:0000313" key="2">
    <source>
        <dbReference type="EMBL" id="KAK9672343.1"/>
    </source>
</evidence>
<feature type="compositionally biased region" description="Low complexity" evidence="1">
    <location>
        <begin position="91"/>
        <end position="104"/>
    </location>
</feature>
<reference evidence="2" key="1">
    <citation type="submission" date="2024-03" db="EMBL/GenBank/DDBJ databases">
        <title>WGS assembly of Saponaria officinalis var. Norfolk2.</title>
        <authorList>
            <person name="Jenkins J."/>
            <person name="Shu S."/>
            <person name="Grimwood J."/>
            <person name="Barry K."/>
            <person name="Goodstein D."/>
            <person name="Schmutz J."/>
            <person name="Leebens-Mack J."/>
            <person name="Osbourn A."/>
        </authorList>
    </citation>
    <scope>NUCLEOTIDE SEQUENCE [LARGE SCALE GENOMIC DNA]</scope>
    <source>
        <strain evidence="2">JIC</strain>
    </source>
</reference>
<organism evidence="2 3">
    <name type="scientific">Saponaria officinalis</name>
    <name type="common">Common soapwort</name>
    <name type="synonym">Lychnis saponaria</name>
    <dbReference type="NCBI Taxonomy" id="3572"/>
    <lineage>
        <taxon>Eukaryota</taxon>
        <taxon>Viridiplantae</taxon>
        <taxon>Streptophyta</taxon>
        <taxon>Embryophyta</taxon>
        <taxon>Tracheophyta</taxon>
        <taxon>Spermatophyta</taxon>
        <taxon>Magnoliopsida</taxon>
        <taxon>eudicotyledons</taxon>
        <taxon>Gunneridae</taxon>
        <taxon>Pentapetalae</taxon>
        <taxon>Caryophyllales</taxon>
        <taxon>Caryophyllaceae</taxon>
        <taxon>Caryophylleae</taxon>
        <taxon>Saponaria</taxon>
    </lineage>
</organism>
<comment type="caution">
    <text evidence="2">The sequence shown here is derived from an EMBL/GenBank/DDBJ whole genome shotgun (WGS) entry which is preliminary data.</text>
</comment>
<sequence>MVDGEQIRKDAQLTRNRPKPGQSVAGNGGSLRIFKPCKERRLKRVSRREDATDTTRATHLGQIASAYSPGAGACRRTSSPRPIMDLRAGRSSSSNSESHQCFSSKIPQERKDTRAEERLWERVDMVENKIKQEGREELPGRRGVKEKKQVRRRGKEMKRGLKMRVKVV</sequence>
<protein>
    <submittedName>
        <fullName evidence="2">Uncharacterized protein</fullName>
    </submittedName>
</protein>